<sequence length="134" mass="14894">MHVLSLVTVLLCCFGYSESLEREYNCSVKDGTHACYTCMGRDMVNCETGTVCCNGSCFKLVDEQHSLIMKGCTSDEEEDGSMKRKTLDVRLYWSNDERVTGETFYCKGSDYCNVGYLHVVGQLALLGVVVLAVL</sequence>
<name>A0A0B2V928_TOXCA</name>
<reference evidence="2 3" key="1">
    <citation type="submission" date="2014-11" db="EMBL/GenBank/DDBJ databases">
        <title>Genetic blueprint of the zoonotic pathogen Toxocara canis.</title>
        <authorList>
            <person name="Zhu X.-Q."/>
            <person name="Korhonen P.K."/>
            <person name="Cai H."/>
            <person name="Young N.D."/>
            <person name="Nejsum P."/>
            <person name="von Samson-Himmelstjerna G."/>
            <person name="Boag P.R."/>
            <person name="Tan P."/>
            <person name="Li Q."/>
            <person name="Min J."/>
            <person name="Yang Y."/>
            <person name="Wang X."/>
            <person name="Fang X."/>
            <person name="Hall R.S."/>
            <person name="Hofmann A."/>
            <person name="Sternberg P.W."/>
            <person name="Jex A.R."/>
            <person name="Gasser R.B."/>
        </authorList>
    </citation>
    <scope>NUCLEOTIDE SEQUENCE [LARGE SCALE GENOMIC DNA]</scope>
    <source>
        <strain evidence="2">PN_DK_2014</strain>
    </source>
</reference>
<evidence type="ECO:0000313" key="3">
    <source>
        <dbReference type="Proteomes" id="UP000031036"/>
    </source>
</evidence>
<dbReference type="OrthoDB" id="5773245at2759"/>
<proteinExistence type="predicted"/>
<keyword evidence="1" id="KW-0732">Signal</keyword>
<evidence type="ECO:0000256" key="1">
    <source>
        <dbReference type="SAM" id="SignalP"/>
    </source>
</evidence>
<dbReference type="AlphaFoldDB" id="A0A0B2V928"/>
<dbReference type="Proteomes" id="UP000031036">
    <property type="component" value="Unassembled WGS sequence"/>
</dbReference>
<evidence type="ECO:0000313" key="2">
    <source>
        <dbReference type="EMBL" id="KHN77982.1"/>
    </source>
</evidence>
<feature type="chain" id="PRO_5005422662" evidence="1">
    <location>
        <begin position="20"/>
        <end position="134"/>
    </location>
</feature>
<gene>
    <name evidence="2" type="ORF">Tcan_18591</name>
</gene>
<keyword evidence="3" id="KW-1185">Reference proteome</keyword>
<organism evidence="2 3">
    <name type="scientific">Toxocara canis</name>
    <name type="common">Canine roundworm</name>
    <dbReference type="NCBI Taxonomy" id="6265"/>
    <lineage>
        <taxon>Eukaryota</taxon>
        <taxon>Metazoa</taxon>
        <taxon>Ecdysozoa</taxon>
        <taxon>Nematoda</taxon>
        <taxon>Chromadorea</taxon>
        <taxon>Rhabditida</taxon>
        <taxon>Spirurina</taxon>
        <taxon>Ascaridomorpha</taxon>
        <taxon>Ascaridoidea</taxon>
        <taxon>Toxocaridae</taxon>
        <taxon>Toxocara</taxon>
    </lineage>
</organism>
<comment type="caution">
    <text evidence="2">The sequence shown here is derived from an EMBL/GenBank/DDBJ whole genome shotgun (WGS) entry which is preliminary data.</text>
</comment>
<feature type="signal peptide" evidence="1">
    <location>
        <begin position="1"/>
        <end position="19"/>
    </location>
</feature>
<dbReference type="EMBL" id="JPKZ01002206">
    <property type="protein sequence ID" value="KHN77982.1"/>
    <property type="molecule type" value="Genomic_DNA"/>
</dbReference>
<protein>
    <submittedName>
        <fullName evidence="2">Uncharacterized protein</fullName>
    </submittedName>
</protein>
<accession>A0A0B2V928</accession>